<accession>K1JWD0</accession>
<dbReference type="SUPFAM" id="SSF103515">
    <property type="entry name" value="Autotransporter"/>
    <property type="match status" value="1"/>
</dbReference>
<keyword evidence="4" id="KW-0964">Secreted</keyword>
<reference evidence="9 10" key="1">
    <citation type="submission" date="2012-05" db="EMBL/GenBank/DDBJ databases">
        <title>The Genome Sequence of Sutterella wadsworthensis 2_1_59BFAA.</title>
        <authorList>
            <consortium name="The Broad Institute Genome Sequencing Platform"/>
            <person name="Earl A."/>
            <person name="Ward D."/>
            <person name="Feldgarden M."/>
            <person name="Gevers D."/>
            <person name="Daigneault M."/>
            <person name="Strauss J."/>
            <person name="Allen-Vercoe E."/>
            <person name="Walker B."/>
            <person name="Young S.K."/>
            <person name="Zeng Q."/>
            <person name="Gargeya S."/>
            <person name="Fitzgerald M."/>
            <person name="Haas B."/>
            <person name="Abouelleil A."/>
            <person name="Alvarado L."/>
            <person name="Arachchi H.M."/>
            <person name="Berlin A.M."/>
            <person name="Chapman S.B."/>
            <person name="Goldberg J."/>
            <person name="Griggs A."/>
            <person name="Gujja S."/>
            <person name="Hansen M."/>
            <person name="Howarth C."/>
            <person name="Imamovic A."/>
            <person name="Larimer J."/>
            <person name="McCowen C."/>
            <person name="Montmayeur A."/>
            <person name="Murphy C."/>
            <person name="Neiman D."/>
            <person name="Pearson M."/>
            <person name="Priest M."/>
            <person name="Roberts A."/>
            <person name="Saif S."/>
            <person name="Shea T."/>
            <person name="Sisk P."/>
            <person name="Sykes S."/>
            <person name="Wortman J."/>
            <person name="Nusbaum C."/>
            <person name="Birren B."/>
        </authorList>
    </citation>
    <scope>NUCLEOTIDE SEQUENCE [LARGE SCALE GENOMIC DNA]</scope>
    <source>
        <strain evidence="9 10">2_1_59BFAA</strain>
    </source>
</reference>
<dbReference type="InterPro" id="IPR011050">
    <property type="entry name" value="Pectin_lyase_fold/virulence"/>
</dbReference>
<dbReference type="Pfam" id="PF02415">
    <property type="entry name" value="Chlam_PMP"/>
    <property type="match status" value="4"/>
</dbReference>
<evidence type="ECO:0000313" key="10">
    <source>
        <dbReference type="Proteomes" id="UP000005835"/>
    </source>
</evidence>
<dbReference type="Pfam" id="PF13018">
    <property type="entry name" value="ESPR"/>
    <property type="match status" value="1"/>
</dbReference>
<proteinExistence type="predicted"/>
<protein>
    <submittedName>
        <fullName evidence="9">Polymorphic outer membrane protein</fullName>
    </submittedName>
</protein>
<dbReference type="GO" id="GO:0005576">
    <property type="term" value="C:extracellular region"/>
    <property type="evidence" value="ECO:0007669"/>
    <property type="project" value="UniProtKB-SubCell"/>
</dbReference>
<name>K1JWD0_9BURK</name>
<organism evidence="9 10">
    <name type="scientific">Sutterella wadsworthensis 2_1_59BFAA</name>
    <dbReference type="NCBI Taxonomy" id="742823"/>
    <lineage>
        <taxon>Bacteria</taxon>
        <taxon>Pseudomonadati</taxon>
        <taxon>Pseudomonadota</taxon>
        <taxon>Betaproteobacteria</taxon>
        <taxon>Burkholderiales</taxon>
        <taxon>Sutterellaceae</taxon>
        <taxon>Sutterella</taxon>
    </lineage>
</organism>
<keyword evidence="5" id="KW-0732">Signal</keyword>
<dbReference type="HOGENOM" id="CLU_254482_0_0_4"/>
<dbReference type="InterPro" id="IPR005546">
    <property type="entry name" value="Autotransporte_beta"/>
</dbReference>
<dbReference type="SMART" id="SM00869">
    <property type="entry name" value="Autotransporter"/>
    <property type="match status" value="1"/>
</dbReference>
<dbReference type="Gene3D" id="2.40.128.130">
    <property type="entry name" value="Autotransporter beta-domain"/>
    <property type="match status" value="1"/>
</dbReference>
<dbReference type="Pfam" id="PF03797">
    <property type="entry name" value="Autotransporter"/>
    <property type="match status" value="1"/>
</dbReference>
<sequence>MNKSFKVVFSKARGALMVVNELTSSVQAKGTKTVIAVAVASLVAGGAMAADTAKPGALLSWNGTELVGQAEGEGLVYSTKDGVLTITATGQKTGAEGVPGYGVVTNLYHADATGGTDILAKTGVSITGSNFKNNASTNAGGAVTLWQDGGAEAQPLAHRISASTFEGNSANFGGAVALMNQIAFAKNDGTTLSEGNVYKSNTGASGGAIYVEGSVLTSKGDVFTKNKATGKGGAVYVNNKGALFVENGRFEENSAVRGGAITNDNGSPLIVHNSVFSKNIASEYGGALFHGNGQFEVYDSEFTNNTSTRSGGAVASVFDVANTLKFVRSTFTGNKGFLGGAMAIYYGLEVTDSKFTGNTTTGIDDGGGAITLGGHAKVSITGTTFDGNTANLGGAISTRPANGLDLGNATNPKGDGHWLQISNSTFTNNVATVEDKLNNTAAYSGYGMFNGFGGAIATGFRGSTMNGVSIGNYIEYSTFTGNKASYGGGALYNQGNLTVRGTTTFAGNTAQYGGAVYTDANSLTFDATSASDVISFTNNTATAANGGSDLYLGKHTRVDTDKANYKAAEVNLTGLGTISFGGSIAGLAGTSINSSAAKVSIADAAAFAGDFKITDGLTQISGAKFFGGNVSVEGGTLAVDGAWTASGSTTLKGGMITTAGANVFKKGDDGKYGTTLTDGWTALNKTNGKVELTDTGYDYTIEQLRAAQDALNGGSGNAVQLVLHGTLKVEQPLTDKTVDGLVAADQTVSANASGNFVVSNGTTVGSIDFKEAENAESVAITTGTATLTIEGNGGDVFANLSDTVKTVDASNSSVALGQSEESKGSVNVETLKVKNLEVVGTFDAVNAEVESLDVSGNFTAAELKVAEGDVTGTLSADKLTGTADKVINVGDDVDAGNVHLDTLALNGGTIFLDPSWTGDDTIDKGSFLAVTNLKDSVLTGRIVVGQNSTLALGGTKAETVDAYNRLGKRWGEDGVTAALYIGKALSSDALKDAGILVDGSLEKLVDAGDLTSLSGIKMNAGSMLIVNQAGVGSGTAIDGKLAMSAASTLGIVNATEGTFKLASDLMVNAVDQDTTVEVVTDNPFISGSFGTGEKANTVTTTFDSESGLGAIASTGVQAMARRADFVMTETVANRTSLDQPMHAGVNLWADVSGERYEADKLDNNGSFRADAAYATFGGDVEVLEGLTAGLALQYGDASLRSDVSGIKNDITSYGLTAYAGKSFGAAKVVGELAWLKSENDITAHQTALNQKLDANIYSAGVRAQYELAAGSFKFVPSIGLRVSRLETDDMTVGSIKVDEGDLTYVQMPISLRISGFEADAAGWTLAPSFKVAYVPTFGDKEVKVLGYSQDVLDMSPVQADFGLRAVNGNLMFNVDMMLGGGEAGTSSIGGKVGVKYAF</sequence>
<dbReference type="InterPro" id="IPR024973">
    <property type="entry name" value="ESPR"/>
</dbReference>
<dbReference type="STRING" id="742823.HMPREF9465_01432"/>
<dbReference type="PROSITE" id="PS51208">
    <property type="entry name" value="AUTOTRANSPORTER"/>
    <property type="match status" value="1"/>
</dbReference>
<dbReference type="PANTHER" id="PTHR11319">
    <property type="entry name" value="G PROTEIN-COUPLED RECEPTOR-RELATED"/>
    <property type="match status" value="1"/>
</dbReference>
<comment type="caution">
    <text evidence="9">The sequence shown here is derived from an EMBL/GenBank/DDBJ whole genome shotgun (WGS) entry which is preliminary data.</text>
</comment>
<evidence type="ECO:0000256" key="5">
    <source>
        <dbReference type="ARBA" id="ARBA00022729"/>
    </source>
</evidence>
<evidence type="ECO:0000256" key="2">
    <source>
        <dbReference type="ARBA" id="ARBA00004442"/>
    </source>
</evidence>
<evidence type="ECO:0000259" key="8">
    <source>
        <dbReference type="PROSITE" id="PS51208"/>
    </source>
</evidence>
<dbReference type="PANTHER" id="PTHR11319:SF35">
    <property type="entry name" value="OUTER MEMBRANE PROTEIN PMPC-RELATED"/>
    <property type="match status" value="1"/>
</dbReference>
<comment type="subcellular location">
    <subcellularLocation>
        <location evidence="1">Cell envelope</location>
    </subcellularLocation>
    <subcellularLocation>
        <location evidence="2">Cell outer membrane</location>
    </subcellularLocation>
    <subcellularLocation>
        <location evidence="3">Secreted</location>
    </subcellularLocation>
</comment>
<dbReference type="PATRIC" id="fig|742823.3.peg.1423"/>
<dbReference type="SUPFAM" id="SSF51126">
    <property type="entry name" value="Pectin lyase-like"/>
    <property type="match status" value="1"/>
</dbReference>
<evidence type="ECO:0000256" key="6">
    <source>
        <dbReference type="ARBA" id="ARBA00023136"/>
    </source>
</evidence>
<keyword evidence="6" id="KW-0472">Membrane</keyword>
<dbReference type="EMBL" id="ADMG01000033">
    <property type="protein sequence ID" value="EKB30953.1"/>
    <property type="molecule type" value="Genomic_DNA"/>
</dbReference>
<gene>
    <name evidence="9" type="ORF">HMPREF9465_01432</name>
</gene>
<dbReference type="eggNOG" id="COG4625">
    <property type="taxonomic scope" value="Bacteria"/>
</dbReference>
<dbReference type="RefSeq" id="WP_005435519.1">
    <property type="nucleotide sequence ID" value="NZ_JH815516.1"/>
</dbReference>
<keyword evidence="10" id="KW-1185">Reference proteome</keyword>
<evidence type="ECO:0000256" key="7">
    <source>
        <dbReference type="ARBA" id="ARBA00023237"/>
    </source>
</evidence>
<dbReference type="Proteomes" id="UP000005835">
    <property type="component" value="Unassembled WGS sequence"/>
</dbReference>
<evidence type="ECO:0000256" key="1">
    <source>
        <dbReference type="ARBA" id="ARBA00004196"/>
    </source>
</evidence>
<dbReference type="GO" id="GO:0009279">
    <property type="term" value="C:cell outer membrane"/>
    <property type="evidence" value="ECO:0007669"/>
    <property type="project" value="UniProtKB-SubCell"/>
</dbReference>
<dbReference type="eggNOG" id="COG3210">
    <property type="taxonomic scope" value="Bacteria"/>
</dbReference>
<evidence type="ECO:0000256" key="3">
    <source>
        <dbReference type="ARBA" id="ARBA00004613"/>
    </source>
</evidence>
<feature type="domain" description="Autotransporter" evidence="8">
    <location>
        <begin position="1140"/>
        <end position="1398"/>
    </location>
</feature>
<dbReference type="InterPro" id="IPR036709">
    <property type="entry name" value="Autotransporte_beta_dom_sf"/>
</dbReference>
<keyword evidence="7" id="KW-0998">Cell outer membrane</keyword>
<evidence type="ECO:0000256" key="4">
    <source>
        <dbReference type="ARBA" id="ARBA00022525"/>
    </source>
</evidence>
<evidence type="ECO:0000313" key="9">
    <source>
        <dbReference type="EMBL" id="EKB30953.1"/>
    </source>
</evidence>
<dbReference type="InterPro" id="IPR003368">
    <property type="entry name" value="POMP_repeat"/>
</dbReference>